<evidence type="ECO:0000313" key="3">
    <source>
        <dbReference type="Proteomes" id="UP001570071"/>
    </source>
</evidence>
<accession>A0ABV4N583</accession>
<reference evidence="2 3" key="1">
    <citation type="journal article" date="2024" name="ISME J.">
        <title>Tailless and filamentous prophages are predominant in marine Vibrio.</title>
        <authorList>
            <person name="Steensen K."/>
            <person name="Seneca J."/>
            <person name="Bartlau N."/>
            <person name="Yu X.A."/>
            <person name="Hussain F.A."/>
            <person name="Polz M.F."/>
        </authorList>
    </citation>
    <scope>NUCLEOTIDE SEQUENCE [LARGE SCALE GENOMIC DNA]</scope>
    <source>
        <strain evidence="2 3">10N.239.312.F12</strain>
    </source>
</reference>
<dbReference type="Proteomes" id="UP001570071">
    <property type="component" value="Unassembled WGS sequence"/>
</dbReference>
<keyword evidence="1" id="KW-0812">Transmembrane</keyword>
<evidence type="ECO:0000256" key="1">
    <source>
        <dbReference type="SAM" id="Phobius"/>
    </source>
</evidence>
<comment type="caution">
    <text evidence="2">The sequence shown here is derived from an EMBL/GenBank/DDBJ whole genome shotgun (WGS) entry which is preliminary data.</text>
</comment>
<proteinExistence type="predicted"/>
<keyword evidence="1" id="KW-0472">Membrane</keyword>
<name>A0ABV4N583_9VIBR</name>
<dbReference type="RefSeq" id="WP_372127057.1">
    <property type="nucleotide sequence ID" value="NZ_JBFSSG010000163.1"/>
</dbReference>
<keyword evidence="1" id="KW-1133">Transmembrane helix</keyword>
<gene>
    <name evidence="2" type="ORF">AB6D66_26745</name>
</gene>
<sequence>MNDVMWFVETFVYPAIGGVAGALLIGQYLAQKLLEHRFKKDMAKFQAVLTEKTENLKSSLAIFAHERNTQNSRVDAQTAKAIQTVYTALSVLLKNAREFANGKPHPVSALDEHEGIDSQEARDFRFYREKAELTSNAARQLESTLLDNAIFIESDVYEKIENLSNRFYELSESYVQTIVAEECGRDDIEEIIDDLKDMRVALSDYYNGELTKLVDDIVKVFRDRLGIEKI</sequence>
<feature type="transmembrane region" description="Helical" evidence="1">
    <location>
        <begin position="12"/>
        <end position="30"/>
    </location>
</feature>
<evidence type="ECO:0000313" key="2">
    <source>
        <dbReference type="EMBL" id="MEZ8724646.1"/>
    </source>
</evidence>
<protein>
    <submittedName>
        <fullName evidence="2">Uncharacterized protein</fullName>
    </submittedName>
</protein>
<organism evidence="2 3">
    <name type="scientific">Vibrio pomeroyi</name>
    <dbReference type="NCBI Taxonomy" id="198832"/>
    <lineage>
        <taxon>Bacteria</taxon>
        <taxon>Pseudomonadati</taxon>
        <taxon>Pseudomonadota</taxon>
        <taxon>Gammaproteobacteria</taxon>
        <taxon>Vibrionales</taxon>
        <taxon>Vibrionaceae</taxon>
        <taxon>Vibrio</taxon>
    </lineage>
</organism>
<keyword evidence="3" id="KW-1185">Reference proteome</keyword>
<dbReference type="EMBL" id="JBFSSG010000163">
    <property type="protein sequence ID" value="MEZ8724646.1"/>
    <property type="molecule type" value="Genomic_DNA"/>
</dbReference>